<evidence type="ECO:0000256" key="7">
    <source>
        <dbReference type="RuleBase" id="RU363032"/>
    </source>
</evidence>
<keyword evidence="3" id="KW-1003">Cell membrane</keyword>
<keyword evidence="5 7" id="KW-1133">Transmembrane helix</keyword>
<feature type="transmembrane region" description="Helical" evidence="7">
    <location>
        <begin position="96"/>
        <end position="121"/>
    </location>
</feature>
<dbReference type="Pfam" id="PF12911">
    <property type="entry name" value="OppC_N"/>
    <property type="match status" value="1"/>
</dbReference>
<gene>
    <name evidence="9" type="primary">gsiD_3</name>
    <name evidence="10" type="synonym">gsiD_2</name>
    <name evidence="9" type="ORF">ERS852480_03545</name>
    <name evidence="10" type="ORF">NCTC11224_01925</name>
</gene>
<reference evidence="9 11" key="1">
    <citation type="submission" date="2015-09" db="EMBL/GenBank/DDBJ databases">
        <authorList>
            <consortium name="Pathogen Informatics"/>
        </authorList>
    </citation>
    <scope>NUCLEOTIDE SEQUENCE [LARGE SCALE GENOMIC DNA]</scope>
    <source>
        <strain evidence="9 11">2789STDY5834865</strain>
    </source>
</reference>
<keyword evidence="4 7" id="KW-0812">Transmembrane</keyword>
<dbReference type="CDD" id="cd06261">
    <property type="entry name" value="TM_PBP2"/>
    <property type="match status" value="1"/>
</dbReference>
<dbReference type="Proteomes" id="UP000251853">
    <property type="component" value="Unassembled WGS sequence"/>
</dbReference>
<keyword evidence="6 7" id="KW-0472">Membrane</keyword>
<feature type="transmembrane region" description="Helical" evidence="7">
    <location>
        <begin position="128"/>
        <end position="151"/>
    </location>
</feature>
<dbReference type="InterPro" id="IPR050366">
    <property type="entry name" value="BP-dependent_transpt_permease"/>
</dbReference>
<dbReference type="Pfam" id="PF00528">
    <property type="entry name" value="BPD_transp_1"/>
    <property type="match status" value="1"/>
</dbReference>
<evidence type="ECO:0000256" key="3">
    <source>
        <dbReference type="ARBA" id="ARBA00022475"/>
    </source>
</evidence>
<dbReference type="Gene3D" id="1.10.3720.10">
    <property type="entry name" value="MetI-like"/>
    <property type="match status" value="1"/>
</dbReference>
<dbReference type="Proteomes" id="UP000095512">
    <property type="component" value="Unassembled WGS sequence"/>
</dbReference>
<evidence type="ECO:0000256" key="6">
    <source>
        <dbReference type="ARBA" id="ARBA00023136"/>
    </source>
</evidence>
<feature type="transmembrane region" description="Helical" evidence="7">
    <location>
        <begin position="34"/>
        <end position="55"/>
    </location>
</feature>
<comment type="subcellular location">
    <subcellularLocation>
        <location evidence="1 7">Cell membrane</location>
        <topology evidence="1 7">Multi-pass membrane protein</topology>
    </subcellularLocation>
</comment>
<dbReference type="PROSITE" id="PS50928">
    <property type="entry name" value="ABC_TM1"/>
    <property type="match status" value="1"/>
</dbReference>
<dbReference type="EMBL" id="UAVW01000005">
    <property type="protein sequence ID" value="SQB10600.1"/>
    <property type="molecule type" value="Genomic_DNA"/>
</dbReference>
<dbReference type="AlphaFoldDB" id="A0A174P8B8"/>
<reference evidence="10 12" key="2">
    <citation type="submission" date="2018-06" db="EMBL/GenBank/DDBJ databases">
        <authorList>
            <consortium name="Pathogen Informatics"/>
            <person name="Doyle S."/>
        </authorList>
    </citation>
    <scope>NUCLEOTIDE SEQUENCE [LARGE SCALE GENOMIC DNA]</scope>
    <source>
        <strain evidence="10 12">NCTC11224</strain>
    </source>
</reference>
<dbReference type="GO" id="GO:0055085">
    <property type="term" value="P:transmembrane transport"/>
    <property type="evidence" value="ECO:0007669"/>
    <property type="project" value="InterPro"/>
</dbReference>
<feature type="transmembrane region" description="Helical" evidence="7">
    <location>
        <begin position="157"/>
        <end position="175"/>
    </location>
</feature>
<name>A0A174P8B8_9FIRM</name>
<evidence type="ECO:0000313" key="9">
    <source>
        <dbReference type="EMBL" id="CUP54399.1"/>
    </source>
</evidence>
<sequence length="299" mass="31941">MKIPNTTTDYQTSLDILREQRQIRRERFFSSPGLIMGLTVFILIVMAAIIIPAVANVDPNAMAIADRLKGPSLKHPFGTDEFGRDLMIRVLYGARVSLLVGGTVALLSCALGTVIGIYASYFKILDHILMRICEGLIAIPGVLLAIALMAALGAGNLNVIIALTIVYTPSVARIVRSSALVTREQPYVEAAKVQGAGSGRILRKLILPGVISPLTVQASFIFAQAIISEASLSFLGAGIPAPAASWGNILQGSKQVLQKAPWTVIFPGLAVVLCVLSLNLLGDGLRDYLDPRTAGRKKR</sequence>
<evidence type="ECO:0000256" key="5">
    <source>
        <dbReference type="ARBA" id="ARBA00022989"/>
    </source>
</evidence>
<keyword evidence="2 7" id="KW-0813">Transport</keyword>
<dbReference type="InterPro" id="IPR000515">
    <property type="entry name" value="MetI-like"/>
</dbReference>
<accession>A0A174P8B8</accession>
<evidence type="ECO:0000256" key="4">
    <source>
        <dbReference type="ARBA" id="ARBA00022692"/>
    </source>
</evidence>
<dbReference type="RefSeq" id="WP_022203418.1">
    <property type="nucleotide sequence ID" value="NZ_CATYWZ010000020.1"/>
</dbReference>
<evidence type="ECO:0000259" key="8">
    <source>
        <dbReference type="PROSITE" id="PS50928"/>
    </source>
</evidence>
<evidence type="ECO:0000256" key="2">
    <source>
        <dbReference type="ARBA" id="ARBA00022448"/>
    </source>
</evidence>
<protein>
    <submittedName>
        <fullName evidence="9">Peptide ABC transporter permease</fullName>
    </submittedName>
</protein>
<evidence type="ECO:0000313" key="12">
    <source>
        <dbReference type="Proteomes" id="UP000251853"/>
    </source>
</evidence>
<keyword evidence="12" id="KW-1185">Reference proteome</keyword>
<dbReference type="PANTHER" id="PTHR43386">
    <property type="entry name" value="OLIGOPEPTIDE TRANSPORT SYSTEM PERMEASE PROTEIN APPC"/>
    <property type="match status" value="1"/>
</dbReference>
<proteinExistence type="inferred from homology"/>
<feature type="transmembrane region" description="Helical" evidence="7">
    <location>
        <begin position="205"/>
        <end position="226"/>
    </location>
</feature>
<dbReference type="EMBL" id="CZAB01000038">
    <property type="protein sequence ID" value="CUP54399.1"/>
    <property type="molecule type" value="Genomic_DNA"/>
</dbReference>
<comment type="similarity">
    <text evidence="7">Belongs to the binding-protein-dependent transport system permease family.</text>
</comment>
<organism evidence="9 11">
    <name type="scientific">Enterocloster clostridioformis</name>
    <dbReference type="NCBI Taxonomy" id="1531"/>
    <lineage>
        <taxon>Bacteria</taxon>
        <taxon>Bacillati</taxon>
        <taxon>Bacillota</taxon>
        <taxon>Clostridia</taxon>
        <taxon>Lachnospirales</taxon>
        <taxon>Lachnospiraceae</taxon>
        <taxon>Enterocloster</taxon>
    </lineage>
</organism>
<evidence type="ECO:0000313" key="10">
    <source>
        <dbReference type="EMBL" id="SQB10600.1"/>
    </source>
</evidence>
<feature type="domain" description="ABC transmembrane type-1" evidence="8">
    <location>
        <begin position="94"/>
        <end position="282"/>
    </location>
</feature>
<dbReference type="SUPFAM" id="SSF161098">
    <property type="entry name" value="MetI-like"/>
    <property type="match status" value="1"/>
</dbReference>
<feature type="transmembrane region" description="Helical" evidence="7">
    <location>
        <begin position="262"/>
        <end position="282"/>
    </location>
</feature>
<dbReference type="InterPro" id="IPR025966">
    <property type="entry name" value="OppC_N"/>
</dbReference>
<dbReference type="GO" id="GO:0005886">
    <property type="term" value="C:plasma membrane"/>
    <property type="evidence" value="ECO:0007669"/>
    <property type="project" value="UniProtKB-SubCell"/>
</dbReference>
<dbReference type="PANTHER" id="PTHR43386:SF6">
    <property type="entry name" value="ABC TRANSPORTER PERMEASE PROTEIN"/>
    <property type="match status" value="1"/>
</dbReference>
<evidence type="ECO:0000256" key="1">
    <source>
        <dbReference type="ARBA" id="ARBA00004651"/>
    </source>
</evidence>
<evidence type="ECO:0000313" key="11">
    <source>
        <dbReference type="Proteomes" id="UP000095512"/>
    </source>
</evidence>
<dbReference type="InterPro" id="IPR035906">
    <property type="entry name" value="MetI-like_sf"/>
</dbReference>